<reference evidence="1 2" key="1">
    <citation type="journal article" date="2018" name="Nat. Genet.">
        <title>Extensive intraspecific gene order and gene structural variations between Mo17 and other maize genomes.</title>
        <authorList>
            <person name="Sun S."/>
            <person name="Zhou Y."/>
            <person name="Chen J."/>
            <person name="Shi J."/>
            <person name="Zhao H."/>
            <person name="Zhao H."/>
            <person name="Song W."/>
            <person name="Zhang M."/>
            <person name="Cui Y."/>
            <person name="Dong X."/>
            <person name="Liu H."/>
            <person name="Ma X."/>
            <person name="Jiao Y."/>
            <person name="Wang B."/>
            <person name="Wei X."/>
            <person name="Stein J.C."/>
            <person name="Glaubitz J.C."/>
            <person name="Lu F."/>
            <person name="Yu G."/>
            <person name="Liang C."/>
            <person name="Fengler K."/>
            <person name="Li B."/>
            <person name="Rafalski A."/>
            <person name="Schnable P.S."/>
            <person name="Ware D.H."/>
            <person name="Buckler E.S."/>
            <person name="Lai J."/>
        </authorList>
    </citation>
    <scope>NUCLEOTIDE SEQUENCE [LARGE SCALE GENOMIC DNA]</scope>
    <source>
        <strain evidence="2">cv. Missouri 17</strain>
        <tissue evidence="1">Seedling</tissue>
    </source>
</reference>
<name>A0A3L6F9M7_MAIZE</name>
<proteinExistence type="predicted"/>
<sequence length="118" mass="13056">MDLGAYGRLRCKDRAETFAWCRWHVHCVTERNSWRDGGEFLAVVPAPSRMHAPSRVGHLQGCRDLDCGSGDSPGLKEHVYGPANPKEQAVIEQLLVVVRTVEGPASSRGRTFCPSNPR</sequence>
<dbReference type="Proteomes" id="UP000251960">
    <property type="component" value="Chromosome 4"/>
</dbReference>
<evidence type="ECO:0000313" key="2">
    <source>
        <dbReference type="Proteomes" id="UP000251960"/>
    </source>
</evidence>
<protein>
    <submittedName>
        <fullName evidence="1">Uncharacterized protein</fullName>
    </submittedName>
</protein>
<comment type="caution">
    <text evidence="1">The sequence shown here is derived from an EMBL/GenBank/DDBJ whole genome shotgun (WGS) entry which is preliminary data.</text>
</comment>
<organism evidence="1 2">
    <name type="scientific">Zea mays</name>
    <name type="common">Maize</name>
    <dbReference type="NCBI Taxonomy" id="4577"/>
    <lineage>
        <taxon>Eukaryota</taxon>
        <taxon>Viridiplantae</taxon>
        <taxon>Streptophyta</taxon>
        <taxon>Embryophyta</taxon>
        <taxon>Tracheophyta</taxon>
        <taxon>Spermatophyta</taxon>
        <taxon>Magnoliopsida</taxon>
        <taxon>Liliopsida</taxon>
        <taxon>Poales</taxon>
        <taxon>Poaceae</taxon>
        <taxon>PACMAD clade</taxon>
        <taxon>Panicoideae</taxon>
        <taxon>Andropogonodae</taxon>
        <taxon>Andropogoneae</taxon>
        <taxon>Tripsacinae</taxon>
        <taxon>Zea</taxon>
    </lineage>
</organism>
<evidence type="ECO:0000313" key="1">
    <source>
        <dbReference type="EMBL" id="PWZ28297.1"/>
    </source>
</evidence>
<dbReference type="EMBL" id="NCVQ01000005">
    <property type="protein sequence ID" value="PWZ28297.1"/>
    <property type="molecule type" value="Genomic_DNA"/>
</dbReference>
<dbReference type="AlphaFoldDB" id="A0A3L6F9M7"/>
<accession>A0A3L6F9M7</accession>
<gene>
    <name evidence="1" type="ORF">Zm00014a_024356</name>
</gene>